<keyword evidence="3" id="KW-1185">Reference proteome</keyword>
<dbReference type="Proteomes" id="UP001177670">
    <property type="component" value="Unassembled WGS sequence"/>
</dbReference>
<evidence type="ECO:0000313" key="2">
    <source>
        <dbReference type="EMBL" id="KAK1134534.1"/>
    </source>
</evidence>
<reference evidence="2" key="1">
    <citation type="submission" date="2021-10" db="EMBL/GenBank/DDBJ databases">
        <title>Melipona bicolor Genome sequencing and assembly.</title>
        <authorList>
            <person name="Araujo N.S."/>
            <person name="Arias M.C."/>
        </authorList>
    </citation>
    <scope>NUCLEOTIDE SEQUENCE</scope>
    <source>
        <strain evidence="2">USP_2M_L1-L4_2017</strain>
        <tissue evidence="2">Whole body</tissue>
    </source>
</reference>
<dbReference type="EMBL" id="JAHYIQ010000002">
    <property type="protein sequence ID" value="KAK1134534.1"/>
    <property type="molecule type" value="Genomic_DNA"/>
</dbReference>
<protein>
    <submittedName>
        <fullName evidence="2">Uncharacterized protein</fullName>
    </submittedName>
</protein>
<comment type="caution">
    <text evidence="2">The sequence shown here is derived from an EMBL/GenBank/DDBJ whole genome shotgun (WGS) entry which is preliminary data.</text>
</comment>
<evidence type="ECO:0000256" key="1">
    <source>
        <dbReference type="SAM" id="MobiDB-lite"/>
    </source>
</evidence>
<proteinExistence type="predicted"/>
<accession>A0AA40KVP4</accession>
<feature type="region of interest" description="Disordered" evidence="1">
    <location>
        <begin position="16"/>
        <end position="49"/>
    </location>
</feature>
<evidence type="ECO:0000313" key="3">
    <source>
        <dbReference type="Proteomes" id="UP001177670"/>
    </source>
</evidence>
<name>A0AA40KVP4_9HYME</name>
<sequence length="117" mass="12966">FGHGSCTIGSVLRPSLTVGSMGGEQEDARHRRGEETLRGDSGEKTVSKAQIVSPFPEERCTVHLKTFRLPVTARARQLLIRYTQNASYLFSVSISSSVPLFRNDVNAERETSAEIRK</sequence>
<dbReference type="AlphaFoldDB" id="A0AA40KVP4"/>
<gene>
    <name evidence="2" type="ORF">K0M31_007316</name>
</gene>
<feature type="compositionally biased region" description="Basic and acidic residues" evidence="1">
    <location>
        <begin position="26"/>
        <end position="46"/>
    </location>
</feature>
<feature type="non-terminal residue" evidence="2">
    <location>
        <position position="1"/>
    </location>
</feature>
<organism evidence="2 3">
    <name type="scientific">Melipona bicolor</name>
    <dbReference type="NCBI Taxonomy" id="60889"/>
    <lineage>
        <taxon>Eukaryota</taxon>
        <taxon>Metazoa</taxon>
        <taxon>Ecdysozoa</taxon>
        <taxon>Arthropoda</taxon>
        <taxon>Hexapoda</taxon>
        <taxon>Insecta</taxon>
        <taxon>Pterygota</taxon>
        <taxon>Neoptera</taxon>
        <taxon>Endopterygota</taxon>
        <taxon>Hymenoptera</taxon>
        <taxon>Apocrita</taxon>
        <taxon>Aculeata</taxon>
        <taxon>Apoidea</taxon>
        <taxon>Anthophila</taxon>
        <taxon>Apidae</taxon>
        <taxon>Melipona</taxon>
    </lineage>
</organism>